<dbReference type="EMBL" id="UYWY01020981">
    <property type="protein sequence ID" value="VDM43089.1"/>
    <property type="molecule type" value="Genomic_DNA"/>
</dbReference>
<feature type="compositionally biased region" description="Polar residues" evidence="7">
    <location>
        <begin position="110"/>
        <end position="120"/>
    </location>
</feature>
<keyword evidence="4" id="KW-0862">Zinc</keyword>
<feature type="compositionally biased region" description="Polar residues" evidence="7">
    <location>
        <begin position="787"/>
        <end position="803"/>
    </location>
</feature>
<dbReference type="Pfam" id="PF09733">
    <property type="entry name" value="VEFS-Box"/>
    <property type="match status" value="1"/>
</dbReference>
<reference evidence="11" key="1">
    <citation type="submission" date="2016-06" db="UniProtKB">
        <authorList>
            <consortium name="WormBaseParasite"/>
        </authorList>
    </citation>
    <scope>IDENTIFICATION</scope>
</reference>
<feature type="region of interest" description="Disordered" evidence="7">
    <location>
        <begin position="317"/>
        <end position="357"/>
    </location>
</feature>
<evidence type="ECO:0000313" key="9">
    <source>
        <dbReference type="EMBL" id="VDM43089.1"/>
    </source>
</evidence>
<evidence type="ECO:0000256" key="5">
    <source>
        <dbReference type="ARBA" id="ARBA00023015"/>
    </source>
</evidence>
<evidence type="ECO:0000256" key="4">
    <source>
        <dbReference type="ARBA" id="ARBA00022833"/>
    </source>
</evidence>
<dbReference type="AlphaFoldDB" id="A0A183UTE8"/>
<feature type="domain" description="Polycomb protein VEFS-Box" evidence="8">
    <location>
        <begin position="641"/>
        <end position="729"/>
    </location>
</feature>
<gene>
    <name evidence="9" type="ORF">TCNE_LOCUS11768</name>
</gene>
<dbReference type="PANTHER" id="PTHR22597:SF0">
    <property type="entry name" value="POLYCOMB PROTEIN SUZ12"/>
    <property type="match status" value="1"/>
</dbReference>
<protein>
    <submittedName>
        <fullName evidence="11">VEFS-Box domain-containing protein</fullName>
    </submittedName>
</protein>
<proteinExistence type="inferred from homology"/>
<evidence type="ECO:0000256" key="2">
    <source>
        <dbReference type="ARBA" id="ARBA00022723"/>
    </source>
</evidence>
<sequence>MSNEKLTEDMKEEIQSEKRDDANPKTVETEYERQFKRAIRLYRYMALPDGDVLRPIYRPFLKRNLSYMKSANFTMKESQCTGNAAERRPQRDVPIRRANLRSMEQKRANIKSNSSTNNSPVKEDWKLTKSMPSSLGMRRSLNDASGVENGVRIPSATVQMPVNNRSTPVNIDLPHGIGCPLDCSGKERNDYVIIRVTFSGEEDARVFGGRTLRGVPSRQAGKAEVKVTRRSVSNALSKKPVGIEDSAAVYGARCICSMGNTKHSPGIIYGDGSINLVPESLLGINDNWRRDGSLAKRIVELGKKVHESPFVHMSIMQDCGGETSSSEDDDETKSLSSESSSVHIRKEETVRQSGSAPKLRSCDEQAACVTAEDDVCAIWPLKEVSSANFLNGHAVGVKQRRSARIGSPSKAAVSAPKSSAAAPLKFRLDVPRRDSPLPEMIDMYAEQFDKCANIQSPKDDDRMATLEANNNNDRKEPEGNAVVTRLLSPSNKCFFCLGTFPDMFALLMHLRTCYPRLDIVYRGDVRSSAAANSSAPVYIDIFLRDNVDSSFEGPMIRQYVGLRNRIVPQRCTPSDRLTYIVYKSEARSVRHMPKDLSIFFTQSDREKRALRGNNAKWNCSAYFGFRSRHPLMSSSQVPAKQLDQEWMRRMIIRQIEDFVDLSRPEKEFIKLWNLFVLDSNNRPFGWCHMYRTCRLFLEEHREELVAKDLRRAWVYHLAAFNEKDALDADETYDLTQRLNADYDPTSDKCHIVYRTRTCDEQPSTSTKRKTPAWQRAPIPGPKASILRSASVTSRLSSVGGPSSDSEEVLKKFPDDSSRDERRCSSCSTDDVTRHNSVRRHRESDLSKYLMTTLRVADRPSKWFSFDEDSAP</sequence>
<dbReference type="GO" id="GO:0016586">
    <property type="term" value="C:RSC-type complex"/>
    <property type="evidence" value="ECO:0007669"/>
    <property type="project" value="TreeGrafter"/>
</dbReference>
<evidence type="ECO:0000256" key="6">
    <source>
        <dbReference type="ARBA" id="ARBA00023163"/>
    </source>
</evidence>
<evidence type="ECO:0000313" key="11">
    <source>
        <dbReference type="WBParaSite" id="TCNE_0001176801-mRNA-1"/>
    </source>
</evidence>
<keyword evidence="5" id="KW-0805">Transcription regulation</keyword>
<evidence type="ECO:0000256" key="3">
    <source>
        <dbReference type="ARBA" id="ARBA00022771"/>
    </source>
</evidence>
<evidence type="ECO:0000259" key="8">
    <source>
        <dbReference type="Pfam" id="PF09733"/>
    </source>
</evidence>
<dbReference type="InterPro" id="IPR019135">
    <property type="entry name" value="Polycomb_protein_VEFS-Box"/>
</dbReference>
<name>A0A183UTE8_TOXCA</name>
<accession>A0A183UTE8</accession>
<feature type="compositionally biased region" description="Basic and acidic residues" evidence="7">
    <location>
        <begin position="807"/>
        <end position="823"/>
    </location>
</feature>
<keyword evidence="3" id="KW-0863">Zinc-finger</keyword>
<dbReference type="PANTHER" id="PTHR22597">
    <property type="entry name" value="POLYCOMB GROUP PROTEIN"/>
    <property type="match status" value="1"/>
</dbReference>
<keyword evidence="6" id="KW-0804">Transcription</keyword>
<feature type="region of interest" description="Disordered" evidence="7">
    <location>
        <begin position="101"/>
        <end position="125"/>
    </location>
</feature>
<dbReference type="CDD" id="cd21521">
    <property type="entry name" value="VEFS-box"/>
    <property type="match status" value="1"/>
</dbReference>
<feature type="region of interest" description="Disordered" evidence="7">
    <location>
        <begin position="1"/>
        <end position="29"/>
    </location>
</feature>
<dbReference type="GO" id="GO:0031490">
    <property type="term" value="F:chromatin DNA binding"/>
    <property type="evidence" value="ECO:0007669"/>
    <property type="project" value="TreeGrafter"/>
</dbReference>
<comment type="similarity">
    <text evidence="1">Belongs to the VEFS (VRN2-EMF2-FIS2-SU(Z)12) family.</text>
</comment>
<keyword evidence="2" id="KW-0479">Metal-binding</keyword>
<evidence type="ECO:0000256" key="7">
    <source>
        <dbReference type="SAM" id="MobiDB-lite"/>
    </source>
</evidence>
<reference evidence="9 10" key="2">
    <citation type="submission" date="2018-11" db="EMBL/GenBank/DDBJ databases">
        <authorList>
            <consortium name="Pathogen Informatics"/>
        </authorList>
    </citation>
    <scope>NUCLEOTIDE SEQUENCE [LARGE SCALE GENOMIC DNA]</scope>
</reference>
<dbReference type="Proteomes" id="UP000050794">
    <property type="component" value="Unassembled WGS sequence"/>
</dbReference>
<dbReference type="GO" id="GO:0008270">
    <property type="term" value="F:zinc ion binding"/>
    <property type="evidence" value="ECO:0007669"/>
    <property type="project" value="UniProtKB-KW"/>
</dbReference>
<organism evidence="10 11">
    <name type="scientific">Toxocara canis</name>
    <name type="common">Canine roundworm</name>
    <dbReference type="NCBI Taxonomy" id="6265"/>
    <lineage>
        <taxon>Eukaryota</taxon>
        <taxon>Metazoa</taxon>
        <taxon>Ecdysozoa</taxon>
        <taxon>Nematoda</taxon>
        <taxon>Chromadorea</taxon>
        <taxon>Rhabditida</taxon>
        <taxon>Spirurina</taxon>
        <taxon>Ascaridomorpha</taxon>
        <taxon>Ascaridoidea</taxon>
        <taxon>Toxocaridae</taxon>
        <taxon>Toxocara</taxon>
    </lineage>
</organism>
<feature type="region of interest" description="Disordered" evidence="7">
    <location>
        <begin position="760"/>
        <end position="842"/>
    </location>
</feature>
<evidence type="ECO:0000256" key="1">
    <source>
        <dbReference type="ARBA" id="ARBA00007416"/>
    </source>
</evidence>
<dbReference type="WBParaSite" id="TCNE_0001176801-mRNA-1">
    <property type="protein sequence ID" value="TCNE_0001176801-mRNA-1"/>
    <property type="gene ID" value="TCNE_0001176801"/>
</dbReference>
<evidence type="ECO:0000313" key="10">
    <source>
        <dbReference type="Proteomes" id="UP000050794"/>
    </source>
</evidence>
<keyword evidence="10" id="KW-1185">Reference proteome</keyword>